<dbReference type="OrthoDB" id="6629284at2759"/>
<organism evidence="1 2">
    <name type="scientific">Oryctes borbonicus</name>
    <dbReference type="NCBI Taxonomy" id="1629725"/>
    <lineage>
        <taxon>Eukaryota</taxon>
        <taxon>Metazoa</taxon>
        <taxon>Ecdysozoa</taxon>
        <taxon>Arthropoda</taxon>
        <taxon>Hexapoda</taxon>
        <taxon>Insecta</taxon>
        <taxon>Pterygota</taxon>
        <taxon>Neoptera</taxon>
        <taxon>Endopterygota</taxon>
        <taxon>Coleoptera</taxon>
        <taxon>Polyphaga</taxon>
        <taxon>Scarabaeiformia</taxon>
        <taxon>Scarabaeidae</taxon>
        <taxon>Dynastinae</taxon>
        <taxon>Oryctes</taxon>
    </lineage>
</organism>
<dbReference type="EMBL" id="LJIG01009836">
    <property type="protein sequence ID" value="KRT82283.1"/>
    <property type="molecule type" value="Genomic_DNA"/>
</dbReference>
<reference evidence="1 2" key="1">
    <citation type="submission" date="2015-09" db="EMBL/GenBank/DDBJ databases">
        <title>Draft genome of the scarab beetle Oryctes borbonicus.</title>
        <authorList>
            <person name="Meyer J.M."/>
            <person name="Markov G.V."/>
            <person name="Baskaran P."/>
            <person name="Herrmann M."/>
            <person name="Sommer R.J."/>
            <person name="Roedelsperger C."/>
        </authorList>
    </citation>
    <scope>NUCLEOTIDE SEQUENCE [LARGE SCALE GENOMIC DNA]</scope>
    <source>
        <strain evidence="1">OB123</strain>
        <tissue evidence="1">Whole animal</tissue>
    </source>
</reference>
<evidence type="ECO:0000313" key="2">
    <source>
        <dbReference type="Proteomes" id="UP000051574"/>
    </source>
</evidence>
<comment type="caution">
    <text evidence="1">The sequence shown here is derived from an EMBL/GenBank/DDBJ whole genome shotgun (WGS) entry which is preliminary data.</text>
</comment>
<gene>
    <name evidence="1" type="ORF">AMK59_3212</name>
</gene>
<proteinExistence type="predicted"/>
<keyword evidence="2" id="KW-1185">Reference proteome</keyword>
<sequence length="124" mass="14592">MCKRKQATQLDLRDLCLPDVPSTKTYKELCKILCNQYTQTVSTFNERINFYEARQEQSESVNLWFARKEKLAVNCNFGSDLKNILKYKFVTGICREKILDRMCEEDPSKKTLEDVLDIAIKKLR</sequence>
<evidence type="ECO:0000313" key="1">
    <source>
        <dbReference type="EMBL" id="KRT82283.1"/>
    </source>
</evidence>
<accession>A0A0T6B538</accession>
<dbReference type="AlphaFoldDB" id="A0A0T6B538"/>
<name>A0A0T6B538_9SCAR</name>
<protein>
    <submittedName>
        <fullName evidence="1">Uncharacterized protein</fullName>
    </submittedName>
</protein>
<dbReference type="Proteomes" id="UP000051574">
    <property type="component" value="Unassembled WGS sequence"/>
</dbReference>